<name>A0A7Y9XN17_9GAMM</name>
<reference evidence="1 2" key="1">
    <citation type="submission" date="2020-07" db="EMBL/GenBank/DDBJ databases">
        <title>Genomic analyses of the natural microbiome of Caenorhabditis elegans.</title>
        <authorList>
            <person name="Samuel B."/>
        </authorList>
    </citation>
    <scope>NUCLEOTIDE SEQUENCE [LARGE SCALE GENOMIC DNA]</scope>
    <source>
        <strain evidence="1 2">BIGb0408</strain>
    </source>
</reference>
<accession>A0A7Y9XN17</accession>
<organism evidence="1 2">
    <name type="scientific">Phytopseudomonas flavescens</name>
    <dbReference type="NCBI Taxonomy" id="29435"/>
    <lineage>
        <taxon>Bacteria</taxon>
        <taxon>Pseudomonadati</taxon>
        <taxon>Pseudomonadota</taxon>
        <taxon>Gammaproteobacteria</taxon>
        <taxon>Pseudomonadales</taxon>
        <taxon>Pseudomonadaceae</taxon>
        <taxon>Phytopseudomonas</taxon>
    </lineage>
</organism>
<dbReference type="EMBL" id="JACBYV010000001">
    <property type="protein sequence ID" value="NYH74337.1"/>
    <property type="molecule type" value="Genomic_DNA"/>
</dbReference>
<protein>
    <submittedName>
        <fullName evidence="1">Uncharacterized protein</fullName>
    </submittedName>
</protein>
<dbReference type="AlphaFoldDB" id="A0A7Y9XN17"/>
<dbReference type="Proteomes" id="UP000578688">
    <property type="component" value="Unassembled WGS sequence"/>
</dbReference>
<proteinExistence type="predicted"/>
<gene>
    <name evidence="1" type="ORF">FHR27_002947</name>
</gene>
<comment type="caution">
    <text evidence="1">The sequence shown here is derived from an EMBL/GenBank/DDBJ whole genome shotgun (WGS) entry which is preliminary data.</text>
</comment>
<keyword evidence="2" id="KW-1185">Reference proteome</keyword>
<evidence type="ECO:0000313" key="2">
    <source>
        <dbReference type="Proteomes" id="UP000578688"/>
    </source>
</evidence>
<evidence type="ECO:0000313" key="1">
    <source>
        <dbReference type="EMBL" id="NYH74337.1"/>
    </source>
</evidence>
<sequence>MEFCVLTKMMMEIHIFLSIGILAKSISTANKWFKSFASLTGIFQIPLGA</sequence>